<dbReference type="OrthoDB" id="5723289at2"/>
<dbReference type="RefSeq" id="WP_117953819.1">
    <property type="nucleotide sequence ID" value="NZ_QRAN01000007.1"/>
</dbReference>
<accession>A0A3L7DYQ5</accession>
<organism evidence="1 2">
    <name type="scientific">Seongchinamella sediminis</name>
    <dbReference type="NCBI Taxonomy" id="2283635"/>
    <lineage>
        <taxon>Bacteria</taxon>
        <taxon>Pseudomonadati</taxon>
        <taxon>Pseudomonadota</taxon>
        <taxon>Gammaproteobacteria</taxon>
        <taxon>Cellvibrionales</taxon>
        <taxon>Halieaceae</taxon>
        <taxon>Seongchinamella</taxon>
    </lineage>
</organism>
<dbReference type="AlphaFoldDB" id="A0A3L7DYQ5"/>
<sequence length="293" mass="31875">MCTAVVLLVAATALAESSRYERIVQALESAGPELRASFARSALLELTEVYLAEADLARAEARDSAEANRLMSWSRAVERYAAQLALVLDDIAFGYPVALRRYPREVASVSVAGRTIMLAHPRRQQQAVYEQSVLAHFCGQGRCRELLAPGDQQAAIPMSAGRVAPTWEFTAAGPRCSHQALQLAFSAAVDLGRQRALCQQLMAEAELLATELAWQQRHGVAIDWQALAVRAVPRRPEHLVLLNSAGDSLLATLPLVHGSAGLLQQLVPWLRQRFSGEQAPAPVILQASVLGWE</sequence>
<keyword evidence="2" id="KW-1185">Reference proteome</keyword>
<protein>
    <submittedName>
        <fullName evidence="1">Uncharacterized protein</fullName>
    </submittedName>
</protein>
<evidence type="ECO:0000313" key="1">
    <source>
        <dbReference type="EMBL" id="RLQ22346.1"/>
    </source>
</evidence>
<dbReference type="EMBL" id="QRAN01000007">
    <property type="protein sequence ID" value="RLQ22346.1"/>
    <property type="molecule type" value="Genomic_DNA"/>
</dbReference>
<gene>
    <name evidence="1" type="ORF">DWB85_08705</name>
</gene>
<name>A0A3L7DYQ5_9GAMM</name>
<evidence type="ECO:0000313" key="2">
    <source>
        <dbReference type="Proteomes" id="UP000265509"/>
    </source>
</evidence>
<comment type="caution">
    <text evidence="1">The sequence shown here is derived from an EMBL/GenBank/DDBJ whole genome shotgun (WGS) entry which is preliminary data.</text>
</comment>
<reference evidence="1 2" key="1">
    <citation type="submission" date="2018-07" db="EMBL/GenBank/DDBJ databases">
        <title>Halioglobus sp. genome submission.</title>
        <authorList>
            <person name="Ye M.-Q."/>
            <person name="Du Z.-J."/>
        </authorList>
    </citation>
    <scope>NUCLEOTIDE SEQUENCE [LARGE SCALE GENOMIC DNA]</scope>
    <source>
        <strain evidence="1 2">U0301</strain>
    </source>
</reference>
<dbReference type="Proteomes" id="UP000265509">
    <property type="component" value="Unassembled WGS sequence"/>
</dbReference>
<proteinExistence type="predicted"/>